<dbReference type="InterPro" id="IPR001611">
    <property type="entry name" value="Leu-rich_rpt"/>
</dbReference>
<protein>
    <recommendedName>
        <fullName evidence="8">Vasorin a</fullName>
    </recommendedName>
</protein>
<evidence type="ECO:0000256" key="1">
    <source>
        <dbReference type="ARBA" id="ARBA00022614"/>
    </source>
</evidence>
<dbReference type="AlphaFoldDB" id="A0A3Q0S1W5"/>
<keyword evidence="3" id="KW-0677">Repeat</keyword>
<evidence type="ECO:0000256" key="5">
    <source>
        <dbReference type="SAM" id="SignalP"/>
    </source>
</evidence>
<evidence type="ECO:0000256" key="4">
    <source>
        <dbReference type="SAM" id="MobiDB-lite"/>
    </source>
</evidence>
<dbReference type="InterPro" id="IPR050328">
    <property type="entry name" value="Dev_Immune_Receptor"/>
</dbReference>
<feature type="region of interest" description="Disordered" evidence="4">
    <location>
        <begin position="247"/>
        <end position="284"/>
    </location>
</feature>
<feature type="compositionally biased region" description="Polar residues" evidence="4">
    <location>
        <begin position="268"/>
        <end position="284"/>
    </location>
</feature>
<dbReference type="STRING" id="61819.ENSACIP00000016807"/>
<organism evidence="6 7">
    <name type="scientific">Amphilophus citrinellus</name>
    <name type="common">Midas cichlid</name>
    <name type="synonym">Cichlasoma citrinellum</name>
    <dbReference type="NCBI Taxonomy" id="61819"/>
    <lineage>
        <taxon>Eukaryota</taxon>
        <taxon>Metazoa</taxon>
        <taxon>Chordata</taxon>
        <taxon>Craniata</taxon>
        <taxon>Vertebrata</taxon>
        <taxon>Euteleostomi</taxon>
        <taxon>Actinopterygii</taxon>
        <taxon>Neopterygii</taxon>
        <taxon>Teleostei</taxon>
        <taxon>Neoteleostei</taxon>
        <taxon>Acanthomorphata</taxon>
        <taxon>Ovalentaria</taxon>
        <taxon>Cichlomorphae</taxon>
        <taxon>Cichliformes</taxon>
        <taxon>Cichlidae</taxon>
        <taxon>New World cichlids</taxon>
        <taxon>Cichlasomatinae</taxon>
        <taxon>Heroini</taxon>
        <taxon>Amphilophus</taxon>
    </lineage>
</organism>
<feature type="chain" id="PRO_5018627926" description="Vasorin a" evidence="5">
    <location>
        <begin position="27"/>
        <end position="324"/>
    </location>
</feature>
<dbReference type="FunFam" id="3.80.10.10:FF:000732">
    <property type="entry name" value="GD11101"/>
    <property type="match status" value="1"/>
</dbReference>
<reference evidence="6" key="2">
    <citation type="submission" date="2025-09" db="UniProtKB">
        <authorList>
            <consortium name="Ensembl"/>
        </authorList>
    </citation>
    <scope>IDENTIFICATION</scope>
</reference>
<keyword evidence="2 5" id="KW-0732">Signal</keyword>
<dbReference type="OMA" id="GENEHFC"/>
<dbReference type="GO" id="GO:0031012">
    <property type="term" value="C:extracellular matrix"/>
    <property type="evidence" value="ECO:0007669"/>
    <property type="project" value="TreeGrafter"/>
</dbReference>
<dbReference type="SMART" id="SM00369">
    <property type="entry name" value="LRR_TYP"/>
    <property type="match status" value="4"/>
</dbReference>
<evidence type="ECO:0008006" key="8">
    <source>
        <dbReference type="Google" id="ProtNLM"/>
    </source>
</evidence>
<dbReference type="InterPro" id="IPR003591">
    <property type="entry name" value="Leu-rich_rpt_typical-subtyp"/>
</dbReference>
<name>A0A3Q0S1W5_AMPCI</name>
<sequence length="324" mass="35775">TGNCKPFIAMLQYFLLAVLSSGLVLSSDCPTDCSCPIQGSIFCIHLPALIVPHVPTTTKNLYIFKNGIKTLSQEDFRGLVELQMLDLSQNELTEIPDGVFEMLSDLKNLDLSSNHITHISKGSFSGLVQLERLYLHANRIQSIHLEAFEGLEKLLELKLQGNQLTSLVEDFQKLSGLQELDLSSLNLQGFPPKRKVTLGRHEETRCHFPLVNAGKMLSELEHKDFGCPSTTTVQMGSPIGSTPVSQMPYTSPATHTNAIPPPLLPSEETISPKTESPVFPSSTSGENEHFCPPNICLNVLKCPDDNTSVVLCLRCWLKPQDTFM</sequence>
<dbReference type="Gene3D" id="3.80.10.10">
    <property type="entry name" value="Ribonuclease Inhibitor"/>
    <property type="match status" value="2"/>
</dbReference>
<dbReference type="SMART" id="SM00365">
    <property type="entry name" value="LRR_SD22"/>
    <property type="match status" value="3"/>
</dbReference>
<evidence type="ECO:0000313" key="6">
    <source>
        <dbReference type="Ensembl" id="ENSACIP00000016807.1"/>
    </source>
</evidence>
<evidence type="ECO:0000256" key="2">
    <source>
        <dbReference type="ARBA" id="ARBA00022729"/>
    </source>
</evidence>
<dbReference type="GeneTree" id="ENSGT00940000159318"/>
<evidence type="ECO:0000256" key="3">
    <source>
        <dbReference type="ARBA" id="ARBA00022737"/>
    </source>
</evidence>
<dbReference type="PANTHER" id="PTHR24373:SF261">
    <property type="entry name" value="VASORIN"/>
    <property type="match status" value="1"/>
</dbReference>
<dbReference type="PROSITE" id="PS51450">
    <property type="entry name" value="LRR"/>
    <property type="match status" value="2"/>
</dbReference>
<dbReference type="Proteomes" id="UP000261340">
    <property type="component" value="Unplaced"/>
</dbReference>
<reference evidence="6" key="1">
    <citation type="submission" date="2025-08" db="UniProtKB">
        <authorList>
            <consortium name="Ensembl"/>
        </authorList>
    </citation>
    <scope>IDENTIFICATION</scope>
</reference>
<feature type="signal peptide" evidence="5">
    <location>
        <begin position="1"/>
        <end position="26"/>
    </location>
</feature>
<accession>A0A3Q0S1W5</accession>
<dbReference type="InterPro" id="IPR032675">
    <property type="entry name" value="LRR_dom_sf"/>
</dbReference>
<keyword evidence="1" id="KW-0433">Leucine-rich repeat</keyword>
<proteinExistence type="predicted"/>
<dbReference type="Pfam" id="PF13855">
    <property type="entry name" value="LRR_8"/>
    <property type="match status" value="1"/>
</dbReference>
<dbReference type="PRINTS" id="PR00019">
    <property type="entry name" value="LEURICHRPT"/>
</dbReference>
<evidence type="ECO:0000313" key="7">
    <source>
        <dbReference type="Proteomes" id="UP000261340"/>
    </source>
</evidence>
<keyword evidence="7" id="KW-1185">Reference proteome</keyword>
<dbReference type="PANTHER" id="PTHR24373">
    <property type="entry name" value="SLIT RELATED LEUCINE-RICH REPEAT NEURONAL PROTEIN"/>
    <property type="match status" value="1"/>
</dbReference>
<dbReference type="GO" id="GO:0005615">
    <property type="term" value="C:extracellular space"/>
    <property type="evidence" value="ECO:0007669"/>
    <property type="project" value="TreeGrafter"/>
</dbReference>
<feature type="compositionally biased region" description="Polar residues" evidence="4">
    <location>
        <begin position="247"/>
        <end position="257"/>
    </location>
</feature>
<dbReference type="Ensembl" id="ENSACIT00000017262.1">
    <property type="protein sequence ID" value="ENSACIP00000016807.1"/>
    <property type="gene ID" value="ENSACIG00000013090.1"/>
</dbReference>
<dbReference type="SUPFAM" id="SSF52058">
    <property type="entry name" value="L domain-like"/>
    <property type="match status" value="1"/>
</dbReference>